<feature type="binding site" evidence="6">
    <location>
        <position position="94"/>
    </location>
    <ligand>
        <name>a divalent metal cation</name>
        <dbReference type="ChEBI" id="CHEBI:60240"/>
        <label>1</label>
    </ligand>
</feature>
<dbReference type="GO" id="GO:0006508">
    <property type="term" value="P:proteolysis"/>
    <property type="evidence" value="ECO:0007669"/>
    <property type="project" value="UniProtKB-KW"/>
</dbReference>
<feature type="binding site" evidence="6">
    <location>
        <position position="77"/>
    </location>
    <ligand>
        <name>substrate</name>
    </ligand>
</feature>
<dbReference type="InterPro" id="IPR000994">
    <property type="entry name" value="Pept_M24"/>
</dbReference>
<dbReference type="PRINTS" id="PR00599">
    <property type="entry name" value="MAPEPTIDASE"/>
</dbReference>
<feature type="binding site" evidence="6">
    <location>
        <position position="236"/>
    </location>
    <ligand>
        <name>a divalent metal cation</name>
        <dbReference type="ChEBI" id="CHEBI:60240"/>
        <label>2</label>
        <note>catalytic</note>
    </ligand>
</feature>
<sequence length="250" mass="27047">MITIKSSRERAIMKTGGAKLTEVLDMLLDEIRPGITPLELDEKADTMIRKLGGVPSFQKVEGYRWATCININDVVVHGIPTKTIITSGDVVGIDVGMFYKGFHTDTSWTVCVPPSTATPRITTFLQAGQDSLARGIEHVVAGNRIGDISQAMQAPIEASGFHVVEELVGHGIGRTLHEDPEIPGMLVKPVSKTPVIKPGMAFALEIIYTMGKPDITIDDDDWTIRTGDGTISGLFEKTVIVEDHGVVVLT</sequence>
<evidence type="ECO:0000313" key="10">
    <source>
        <dbReference type="Proteomes" id="UP000178486"/>
    </source>
</evidence>
<feature type="domain" description="Peptidase M24" evidence="8">
    <location>
        <begin position="12"/>
        <end position="214"/>
    </location>
</feature>
<keyword evidence="4 6" id="KW-0479">Metal-binding</keyword>
<dbReference type="InterPro" id="IPR002467">
    <property type="entry name" value="Pept_M24A_MAP1"/>
</dbReference>
<dbReference type="GO" id="GO:0070006">
    <property type="term" value="F:metalloaminopeptidase activity"/>
    <property type="evidence" value="ECO:0007669"/>
    <property type="project" value="UniProtKB-UniRule"/>
</dbReference>
<name>A0A1F7JHU3_9BACT</name>
<accession>A0A1F7JHU3</accession>
<comment type="similarity">
    <text evidence="6">Belongs to the peptidase M24A family. Methionine aminopeptidase type 1 subfamily.</text>
</comment>
<dbReference type="HAMAP" id="MF_01974">
    <property type="entry name" value="MetAP_1"/>
    <property type="match status" value="1"/>
</dbReference>
<dbReference type="Gene3D" id="3.90.230.10">
    <property type="entry name" value="Creatinase/methionine aminopeptidase superfamily"/>
    <property type="match status" value="1"/>
</dbReference>
<evidence type="ECO:0000256" key="4">
    <source>
        <dbReference type="ARBA" id="ARBA00022723"/>
    </source>
</evidence>
<proteinExistence type="inferred from homology"/>
<dbReference type="AlphaFoldDB" id="A0A1F7JHU3"/>
<feature type="binding site" evidence="6">
    <location>
        <position position="105"/>
    </location>
    <ligand>
        <name>a divalent metal cation</name>
        <dbReference type="ChEBI" id="CHEBI:60240"/>
        <label>1</label>
    </ligand>
</feature>
<dbReference type="EC" id="3.4.11.18" evidence="6 7"/>
<dbReference type="GO" id="GO:0004239">
    <property type="term" value="F:initiator methionyl aminopeptidase activity"/>
    <property type="evidence" value="ECO:0007669"/>
    <property type="project" value="UniProtKB-UniRule"/>
</dbReference>
<keyword evidence="2 6" id="KW-0031">Aminopeptidase</keyword>
<comment type="catalytic activity">
    <reaction evidence="6 7">
        <text>Release of N-terminal amino acids, preferentially methionine, from peptides and arylamides.</text>
        <dbReference type="EC" id="3.4.11.18"/>
    </reaction>
</comment>
<feature type="binding site" evidence="6">
    <location>
        <position position="236"/>
    </location>
    <ligand>
        <name>a divalent metal cation</name>
        <dbReference type="ChEBI" id="CHEBI:60240"/>
        <label>1</label>
    </ligand>
</feature>
<dbReference type="PANTHER" id="PTHR43330:SF27">
    <property type="entry name" value="METHIONINE AMINOPEPTIDASE"/>
    <property type="match status" value="1"/>
</dbReference>
<dbReference type="InterPro" id="IPR001714">
    <property type="entry name" value="Pept_M24_MAP"/>
</dbReference>
<evidence type="ECO:0000256" key="2">
    <source>
        <dbReference type="ARBA" id="ARBA00022438"/>
    </source>
</evidence>
<reference evidence="9 10" key="1">
    <citation type="journal article" date="2016" name="Nat. Commun.">
        <title>Thousands of microbial genomes shed light on interconnected biogeochemical processes in an aquifer system.</title>
        <authorList>
            <person name="Anantharaman K."/>
            <person name="Brown C.T."/>
            <person name="Hug L.A."/>
            <person name="Sharon I."/>
            <person name="Castelle C.J."/>
            <person name="Probst A.J."/>
            <person name="Thomas B.C."/>
            <person name="Singh A."/>
            <person name="Wilkins M.J."/>
            <person name="Karaoz U."/>
            <person name="Brodie E.L."/>
            <person name="Williams K.H."/>
            <person name="Hubbard S.S."/>
            <person name="Banfield J.F."/>
        </authorList>
    </citation>
    <scope>NUCLEOTIDE SEQUENCE [LARGE SCALE GENOMIC DNA]</scope>
</reference>
<dbReference type="SUPFAM" id="SSF55920">
    <property type="entry name" value="Creatinase/aminopeptidase"/>
    <property type="match status" value="1"/>
</dbReference>
<evidence type="ECO:0000256" key="1">
    <source>
        <dbReference type="ARBA" id="ARBA00002521"/>
    </source>
</evidence>
<keyword evidence="3 6" id="KW-0645">Protease</keyword>
<comment type="function">
    <text evidence="1 6">Removes the N-terminal methionine from nascent proteins. The N-terminal methionine is often cleaved when the second residue in the primary sequence is small and uncharged (Met-Ala-, Cys, Gly, Pro, Ser, Thr, or Val). Requires deformylation of the N(alpha)-formylated initiator methionine before it can be hydrolyzed.</text>
</comment>
<keyword evidence="5 6" id="KW-0378">Hydrolase</keyword>
<evidence type="ECO:0000259" key="8">
    <source>
        <dbReference type="Pfam" id="PF00557"/>
    </source>
</evidence>
<evidence type="ECO:0000256" key="5">
    <source>
        <dbReference type="ARBA" id="ARBA00022801"/>
    </source>
</evidence>
<evidence type="ECO:0000256" key="3">
    <source>
        <dbReference type="ARBA" id="ARBA00022670"/>
    </source>
</evidence>
<comment type="cofactor">
    <cofactor evidence="6">
        <name>Co(2+)</name>
        <dbReference type="ChEBI" id="CHEBI:48828"/>
    </cofactor>
    <cofactor evidence="6">
        <name>Zn(2+)</name>
        <dbReference type="ChEBI" id="CHEBI:29105"/>
    </cofactor>
    <cofactor evidence="6">
        <name>Mn(2+)</name>
        <dbReference type="ChEBI" id="CHEBI:29035"/>
    </cofactor>
    <cofactor evidence="6">
        <name>Fe(2+)</name>
        <dbReference type="ChEBI" id="CHEBI:29033"/>
    </cofactor>
    <text evidence="6">Binds 2 divalent metal cations per subunit. Has a high-affinity and a low affinity metal-binding site. The true nature of the physiological cofactor is under debate. The enzyme is active with cobalt, zinc, manganese or divalent iron ions. Most likely, methionine aminopeptidases function as mononuclear Fe(2+)-metalloproteases under physiological conditions, and the catalytically relevant metal-binding site has been assigned to the histidine-containing high-affinity site.</text>
</comment>
<dbReference type="GO" id="GO:0005829">
    <property type="term" value="C:cytosol"/>
    <property type="evidence" value="ECO:0007669"/>
    <property type="project" value="TreeGrafter"/>
</dbReference>
<dbReference type="EMBL" id="MGAU01000020">
    <property type="protein sequence ID" value="OGK55193.1"/>
    <property type="molecule type" value="Genomic_DNA"/>
</dbReference>
<comment type="subunit">
    <text evidence="6">Monomer.</text>
</comment>
<dbReference type="NCBIfam" id="TIGR00500">
    <property type="entry name" value="met_pdase_I"/>
    <property type="match status" value="1"/>
</dbReference>
<evidence type="ECO:0000256" key="7">
    <source>
        <dbReference type="RuleBase" id="RU003653"/>
    </source>
</evidence>
<evidence type="ECO:0000256" key="6">
    <source>
        <dbReference type="HAMAP-Rule" id="MF_01974"/>
    </source>
</evidence>
<protein>
    <recommendedName>
        <fullName evidence="6 7">Methionine aminopeptidase</fullName>
        <shortName evidence="6">MAP</shortName>
        <shortName evidence="6">MetAP</shortName>
        <ecNumber evidence="6 7">3.4.11.18</ecNumber>
    </recommendedName>
    <alternativeName>
        <fullName evidence="6">Peptidase M</fullName>
    </alternativeName>
</protein>
<dbReference type="Pfam" id="PF00557">
    <property type="entry name" value="Peptidase_M24"/>
    <property type="match status" value="1"/>
</dbReference>
<comment type="caution">
    <text evidence="9">The sequence shown here is derived from an EMBL/GenBank/DDBJ whole genome shotgun (WGS) entry which is preliminary data.</text>
</comment>
<gene>
    <name evidence="6" type="primary">map</name>
    <name evidence="9" type="ORF">A3B56_03020</name>
</gene>
<feature type="binding site" evidence="6">
    <location>
        <position position="170"/>
    </location>
    <ligand>
        <name>a divalent metal cation</name>
        <dbReference type="ChEBI" id="CHEBI:60240"/>
        <label>2</label>
        <note>catalytic</note>
    </ligand>
</feature>
<dbReference type="InterPro" id="IPR036005">
    <property type="entry name" value="Creatinase/aminopeptidase-like"/>
</dbReference>
<feature type="binding site" evidence="6">
    <location>
        <position position="177"/>
    </location>
    <ligand>
        <name>substrate</name>
    </ligand>
</feature>
<evidence type="ECO:0000313" key="9">
    <source>
        <dbReference type="EMBL" id="OGK55193.1"/>
    </source>
</evidence>
<dbReference type="Proteomes" id="UP000178486">
    <property type="component" value="Unassembled WGS sequence"/>
</dbReference>
<feature type="binding site" evidence="6">
    <location>
        <position position="105"/>
    </location>
    <ligand>
        <name>a divalent metal cation</name>
        <dbReference type="ChEBI" id="CHEBI:60240"/>
        <label>2</label>
        <note>catalytic</note>
    </ligand>
</feature>
<dbReference type="GO" id="GO:0046872">
    <property type="term" value="F:metal ion binding"/>
    <property type="evidence" value="ECO:0007669"/>
    <property type="project" value="UniProtKB-UniRule"/>
</dbReference>
<feature type="binding site" evidence="6">
    <location>
        <position position="205"/>
    </location>
    <ligand>
        <name>a divalent metal cation</name>
        <dbReference type="ChEBI" id="CHEBI:60240"/>
        <label>2</label>
        <note>catalytic</note>
    </ligand>
</feature>
<organism evidence="9 10">
    <name type="scientific">Candidatus Roizmanbacteria bacterium RIFCSPLOWO2_01_FULL_45_11</name>
    <dbReference type="NCBI Taxonomy" id="1802070"/>
    <lineage>
        <taxon>Bacteria</taxon>
        <taxon>Candidatus Roizmaniibacteriota</taxon>
    </lineage>
</organism>
<dbReference type="PANTHER" id="PTHR43330">
    <property type="entry name" value="METHIONINE AMINOPEPTIDASE"/>
    <property type="match status" value="1"/>
</dbReference>